<name>A0A8H4RSP1_9HELO</name>
<feature type="compositionally biased region" description="Basic residues" evidence="1">
    <location>
        <begin position="216"/>
        <end position="225"/>
    </location>
</feature>
<dbReference type="OrthoDB" id="3439027at2759"/>
<evidence type="ECO:0000256" key="1">
    <source>
        <dbReference type="SAM" id="MobiDB-lite"/>
    </source>
</evidence>
<keyword evidence="3" id="KW-1185">Reference proteome</keyword>
<sequence length="225" mass="25204">MPFNELHRRDSWPPTILRIRDQNSTETFNISAIDENPFAFFLSSPDDIEDFLDDEDLSAGIETSVPKPVVREVSPSSLQRIPLPDDKAHSFGLEMPMTLKDFSIRHTSGRKSRAGDYKEAGVGLGISMPENAALRGRPRVKLSSERAGRGRGRARSLSARRTQSWREPSPDIWSIEEEKESDEENTQMVRNSGVKIVITPASSDDEAPIKASPSPKPKKRVHWAI</sequence>
<reference evidence="2 3" key="1">
    <citation type="submission" date="2020-03" db="EMBL/GenBank/DDBJ databases">
        <title>Draft Genome Sequence of Cudoniella acicularis.</title>
        <authorList>
            <person name="Buettner E."/>
            <person name="Kellner H."/>
        </authorList>
    </citation>
    <scope>NUCLEOTIDE SEQUENCE [LARGE SCALE GENOMIC DNA]</scope>
    <source>
        <strain evidence="2 3">DSM 108380</strain>
    </source>
</reference>
<dbReference type="Proteomes" id="UP000566819">
    <property type="component" value="Unassembled WGS sequence"/>
</dbReference>
<comment type="caution">
    <text evidence="2">The sequence shown here is derived from an EMBL/GenBank/DDBJ whole genome shotgun (WGS) entry which is preliminary data.</text>
</comment>
<proteinExistence type="predicted"/>
<organism evidence="2 3">
    <name type="scientific">Cudoniella acicularis</name>
    <dbReference type="NCBI Taxonomy" id="354080"/>
    <lineage>
        <taxon>Eukaryota</taxon>
        <taxon>Fungi</taxon>
        <taxon>Dikarya</taxon>
        <taxon>Ascomycota</taxon>
        <taxon>Pezizomycotina</taxon>
        <taxon>Leotiomycetes</taxon>
        <taxon>Helotiales</taxon>
        <taxon>Tricladiaceae</taxon>
        <taxon>Cudoniella</taxon>
    </lineage>
</organism>
<feature type="region of interest" description="Disordered" evidence="1">
    <location>
        <begin position="135"/>
        <end position="225"/>
    </location>
</feature>
<evidence type="ECO:0000313" key="2">
    <source>
        <dbReference type="EMBL" id="KAF4635312.1"/>
    </source>
</evidence>
<dbReference type="AlphaFoldDB" id="A0A8H4RSP1"/>
<feature type="compositionally biased region" description="Acidic residues" evidence="1">
    <location>
        <begin position="174"/>
        <end position="185"/>
    </location>
</feature>
<dbReference type="EMBL" id="JAAMPI010000126">
    <property type="protein sequence ID" value="KAF4635312.1"/>
    <property type="molecule type" value="Genomic_DNA"/>
</dbReference>
<evidence type="ECO:0000313" key="3">
    <source>
        <dbReference type="Proteomes" id="UP000566819"/>
    </source>
</evidence>
<gene>
    <name evidence="2" type="ORF">G7Y89_g2777</name>
</gene>
<accession>A0A8H4RSP1</accession>
<protein>
    <submittedName>
        <fullName evidence="2">Uncharacterized protein</fullName>
    </submittedName>
</protein>